<dbReference type="CDD" id="cd14014">
    <property type="entry name" value="STKc_PknB_like"/>
    <property type="match status" value="1"/>
</dbReference>
<keyword evidence="4 5" id="KW-0067">ATP-binding</keyword>
<keyword evidence="9" id="KW-1185">Reference proteome</keyword>
<dbReference type="Gene3D" id="3.30.200.20">
    <property type="entry name" value="Phosphorylase Kinase, domain 1"/>
    <property type="match status" value="1"/>
</dbReference>
<dbReference type="PANTHER" id="PTHR43289">
    <property type="entry name" value="MITOGEN-ACTIVATED PROTEIN KINASE KINASE KINASE 20-RELATED"/>
    <property type="match status" value="1"/>
</dbReference>
<dbReference type="PANTHER" id="PTHR43289:SF6">
    <property type="entry name" value="SERINE_THREONINE-PROTEIN KINASE NEKL-3"/>
    <property type="match status" value="1"/>
</dbReference>
<evidence type="ECO:0000256" key="3">
    <source>
        <dbReference type="ARBA" id="ARBA00022777"/>
    </source>
</evidence>
<gene>
    <name evidence="8" type="ORF">ACFPN2_08775</name>
</gene>
<reference evidence="9" key="1">
    <citation type="journal article" date="2019" name="Int. J. Syst. Evol. Microbiol.">
        <title>The Global Catalogue of Microorganisms (GCM) 10K type strain sequencing project: providing services to taxonomists for standard genome sequencing and annotation.</title>
        <authorList>
            <consortium name="The Broad Institute Genomics Platform"/>
            <consortium name="The Broad Institute Genome Sequencing Center for Infectious Disease"/>
            <person name="Wu L."/>
            <person name="Ma J."/>
        </authorList>
    </citation>
    <scope>NUCLEOTIDE SEQUENCE [LARGE SCALE GENOMIC DNA]</scope>
    <source>
        <strain evidence="9">CGMCC 1.10759</strain>
    </source>
</reference>
<keyword evidence="8" id="KW-0723">Serine/threonine-protein kinase</keyword>
<dbReference type="SUPFAM" id="SSF56112">
    <property type="entry name" value="Protein kinase-like (PK-like)"/>
    <property type="match status" value="1"/>
</dbReference>
<comment type="caution">
    <text evidence="8">The sequence shown here is derived from an EMBL/GenBank/DDBJ whole genome shotgun (WGS) entry which is preliminary data.</text>
</comment>
<dbReference type="EMBL" id="JBHSDU010000003">
    <property type="protein sequence ID" value="MFC4309171.1"/>
    <property type="molecule type" value="Genomic_DNA"/>
</dbReference>
<evidence type="ECO:0000256" key="6">
    <source>
        <dbReference type="SAM" id="MobiDB-lite"/>
    </source>
</evidence>
<dbReference type="PROSITE" id="PS50011">
    <property type="entry name" value="PROTEIN_KINASE_DOM"/>
    <property type="match status" value="1"/>
</dbReference>
<evidence type="ECO:0000259" key="7">
    <source>
        <dbReference type="PROSITE" id="PS50011"/>
    </source>
</evidence>
<keyword evidence="3 8" id="KW-0418">Kinase</keyword>
<keyword evidence="2 5" id="KW-0547">Nucleotide-binding</keyword>
<feature type="compositionally biased region" description="Low complexity" evidence="6">
    <location>
        <begin position="362"/>
        <end position="376"/>
    </location>
</feature>
<name>A0ABV8SP91_9GAMM</name>
<protein>
    <submittedName>
        <fullName evidence="8">Serine/threonine protein kinase</fullName>
    </submittedName>
</protein>
<dbReference type="InterPro" id="IPR000719">
    <property type="entry name" value="Prot_kinase_dom"/>
</dbReference>
<feature type="binding site" evidence="5">
    <location>
        <position position="58"/>
    </location>
    <ligand>
        <name>ATP</name>
        <dbReference type="ChEBI" id="CHEBI:30616"/>
    </ligand>
</feature>
<dbReference type="InterPro" id="IPR011009">
    <property type="entry name" value="Kinase-like_dom_sf"/>
</dbReference>
<evidence type="ECO:0000256" key="4">
    <source>
        <dbReference type="ARBA" id="ARBA00022840"/>
    </source>
</evidence>
<dbReference type="SMART" id="SM00220">
    <property type="entry name" value="S_TKc"/>
    <property type="match status" value="1"/>
</dbReference>
<feature type="region of interest" description="Disordered" evidence="6">
    <location>
        <begin position="348"/>
        <end position="376"/>
    </location>
</feature>
<organism evidence="8 9">
    <name type="scientific">Steroidobacter flavus</name>
    <dbReference type="NCBI Taxonomy" id="1842136"/>
    <lineage>
        <taxon>Bacteria</taxon>
        <taxon>Pseudomonadati</taxon>
        <taxon>Pseudomonadota</taxon>
        <taxon>Gammaproteobacteria</taxon>
        <taxon>Steroidobacterales</taxon>
        <taxon>Steroidobacteraceae</taxon>
        <taxon>Steroidobacter</taxon>
    </lineage>
</organism>
<accession>A0ABV8SP91</accession>
<dbReference type="GO" id="GO:0004674">
    <property type="term" value="F:protein serine/threonine kinase activity"/>
    <property type="evidence" value="ECO:0007669"/>
    <property type="project" value="UniProtKB-KW"/>
</dbReference>
<dbReference type="RefSeq" id="WP_380596233.1">
    <property type="nucleotide sequence ID" value="NZ_JBHSDU010000003.1"/>
</dbReference>
<evidence type="ECO:0000256" key="2">
    <source>
        <dbReference type="ARBA" id="ARBA00022741"/>
    </source>
</evidence>
<proteinExistence type="predicted"/>
<evidence type="ECO:0000256" key="1">
    <source>
        <dbReference type="ARBA" id="ARBA00022679"/>
    </source>
</evidence>
<dbReference type="Gene3D" id="1.10.510.10">
    <property type="entry name" value="Transferase(Phosphotransferase) domain 1"/>
    <property type="match status" value="1"/>
</dbReference>
<dbReference type="InterPro" id="IPR017441">
    <property type="entry name" value="Protein_kinase_ATP_BS"/>
</dbReference>
<dbReference type="Proteomes" id="UP001595904">
    <property type="component" value="Unassembled WGS sequence"/>
</dbReference>
<dbReference type="PROSITE" id="PS00107">
    <property type="entry name" value="PROTEIN_KINASE_ATP"/>
    <property type="match status" value="1"/>
</dbReference>
<evidence type="ECO:0000313" key="8">
    <source>
        <dbReference type="EMBL" id="MFC4309171.1"/>
    </source>
</evidence>
<evidence type="ECO:0000313" key="9">
    <source>
        <dbReference type="Proteomes" id="UP001595904"/>
    </source>
</evidence>
<dbReference type="Pfam" id="PF00069">
    <property type="entry name" value="Pkinase"/>
    <property type="match status" value="1"/>
</dbReference>
<keyword evidence="1" id="KW-0808">Transferase</keyword>
<sequence>MRSETALLSASSSQAFVRVEPGAVIADRLEIGDLLGEGGMGCVYAARDRLKGEDVAIKVLRQDLQFSVAAKERFLAEAKVSCNLSHPNIVRVHDVGIIGDTYYLSMERLKGHTLRQQMDRYREQNRAFRIAEVTSIARQLIDALQYAHRYIMHRDIKPENIWLAEDGTVKLMDFGIARAYSNSQMTQTGMALGTAYYMSPEQRAGSKKIDWRTDQYALGVVLYELLAGTLPTGAVQPIEEIRRDLPKRYADALMQAMAPLPKKRFESFNEMLAEIQAPRPTRFRFARVMLIGAALVAAYVTANEQGWIVKLSAVATALKAEWASASARVAGSWDGSIPVKPTLPEASSSVASALPEPELVQESVPEPAPAESTPAALESGAFESAALVPAVLESETPLQIPAQSSADAIGPNSLSEVRQQAEANAAAAGGTDTRRDECIAQCERDGCDDKARQLCE</sequence>
<evidence type="ECO:0000256" key="5">
    <source>
        <dbReference type="PROSITE-ProRule" id="PRU10141"/>
    </source>
</evidence>
<feature type="domain" description="Protein kinase" evidence="7">
    <location>
        <begin position="29"/>
        <end position="291"/>
    </location>
</feature>